<evidence type="ECO:0000313" key="2">
    <source>
        <dbReference type="EMBL" id="RNA08005.1"/>
    </source>
</evidence>
<feature type="compositionally biased region" description="Polar residues" evidence="1">
    <location>
        <begin position="1"/>
        <end position="10"/>
    </location>
</feature>
<organism evidence="2 3">
    <name type="scientific">Brachionus plicatilis</name>
    <name type="common">Marine rotifer</name>
    <name type="synonym">Brachionus muelleri</name>
    <dbReference type="NCBI Taxonomy" id="10195"/>
    <lineage>
        <taxon>Eukaryota</taxon>
        <taxon>Metazoa</taxon>
        <taxon>Spiralia</taxon>
        <taxon>Gnathifera</taxon>
        <taxon>Rotifera</taxon>
        <taxon>Eurotatoria</taxon>
        <taxon>Monogononta</taxon>
        <taxon>Pseudotrocha</taxon>
        <taxon>Ploima</taxon>
        <taxon>Brachionidae</taxon>
        <taxon>Brachionus</taxon>
    </lineage>
</organism>
<keyword evidence="3" id="KW-1185">Reference proteome</keyword>
<sequence length="199" mass="23573">MLAPEYNSSLEETDVETEKTVHESQNKTRKLPICKIIQKFDNAEILTKMPNLGELEDWCNNYFKIPDGLKVHIFLFQLHALEATNRTLSNETPLAIVHILKEIGTDIKETSRKLKDLTAASHSRSQQKHLHCPLYYYRGFFKTDFDCVNQFYDFQEKKRRFLRVFDMGDLKRSDSHYMKFAHRKDSNLAFDFWSNYLHA</sequence>
<dbReference type="EMBL" id="REGN01006881">
    <property type="protein sequence ID" value="RNA08005.1"/>
    <property type="molecule type" value="Genomic_DNA"/>
</dbReference>
<dbReference type="Proteomes" id="UP000276133">
    <property type="component" value="Unassembled WGS sequence"/>
</dbReference>
<dbReference type="AlphaFoldDB" id="A0A3M7QAM5"/>
<gene>
    <name evidence="2" type="ORF">BpHYR1_001562</name>
</gene>
<accession>A0A3M7QAM5</accession>
<name>A0A3M7QAM5_BRAPC</name>
<comment type="caution">
    <text evidence="2">The sequence shown here is derived from an EMBL/GenBank/DDBJ whole genome shotgun (WGS) entry which is preliminary data.</text>
</comment>
<evidence type="ECO:0000256" key="1">
    <source>
        <dbReference type="SAM" id="MobiDB-lite"/>
    </source>
</evidence>
<protein>
    <submittedName>
        <fullName evidence="2">Uncharacterized protein</fullName>
    </submittedName>
</protein>
<feature type="region of interest" description="Disordered" evidence="1">
    <location>
        <begin position="1"/>
        <end position="24"/>
    </location>
</feature>
<reference evidence="2 3" key="1">
    <citation type="journal article" date="2018" name="Sci. Rep.">
        <title>Genomic signatures of local adaptation to the degree of environmental predictability in rotifers.</title>
        <authorList>
            <person name="Franch-Gras L."/>
            <person name="Hahn C."/>
            <person name="Garcia-Roger E.M."/>
            <person name="Carmona M.J."/>
            <person name="Serra M."/>
            <person name="Gomez A."/>
        </authorList>
    </citation>
    <scope>NUCLEOTIDE SEQUENCE [LARGE SCALE GENOMIC DNA]</scope>
    <source>
        <strain evidence="2">HYR1</strain>
    </source>
</reference>
<evidence type="ECO:0000313" key="3">
    <source>
        <dbReference type="Proteomes" id="UP000276133"/>
    </source>
</evidence>
<proteinExistence type="predicted"/>